<organism evidence="9 10">
    <name type="scientific">Pinctada imbricata</name>
    <name type="common">Atlantic pearl-oyster</name>
    <name type="synonym">Pinctada martensii</name>
    <dbReference type="NCBI Taxonomy" id="66713"/>
    <lineage>
        <taxon>Eukaryota</taxon>
        <taxon>Metazoa</taxon>
        <taxon>Spiralia</taxon>
        <taxon>Lophotrochozoa</taxon>
        <taxon>Mollusca</taxon>
        <taxon>Bivalvia</taxon>
        <taxon>Autobranchia</taxon>
        <taxon>Pteriomorphia</taxon>
        <taxon>Pterioida</taxon>
        <taxon>Pterioidea</taxon>
        <taxon>Pteriidae</taxon>
        <taxon>Pinctada</taxon>
    </lineage>
</organism>
<evidence type="ECO:0000256" key="6">
    <source>
        <dbReference type="ARBA" id="ARBA00022918"/>
    </source>
</evidence>
<keyword evidence="5" id="KW-0378">Hydrolase</keyword>
<dbReference type="SUPFAM" id="SSF56672">
    <property type="entry name" value="DNA/RNA polymerases"/>
    <property type="match status" value="1"/>
</dbReference>
<dbReference type="FunFam" id="1.10.340.70:FF:000001">
    <property type="entry name" value="Retrovirus-related Pol polyprotein from transposon gypsy-like Protein"/>
    <property type="match status" value="1"/>
</dbReference>
<feature type="domain" description="Integrase catalytic" evidence="8">
    <location>
        <begin position="292"/>
        <end position="451"/>
    </location>
</feature>
<protein>
    <recommendedName>
        <fullName evidence="11">Reverse transcriptase</fullName>
    </recommendedName>
</protein>
<proteinExistence type="predicted"/>
<dbReference type="InterPro" id="IPR050951">
    <property type="entry name" value="Retrovirus_Pol_polyprotein"/>
</dbReference>
<dbReference type="AlphaFoldDB" id="A0AA88YU54"/>
<dbReference type="Proteomes" id="UP001186944">
    <property type="component" value="Unassembled WGS sequence"/>
</dbReference>
<dbReference type="GO" id="GO:0016787">
    <property type="term" value="F:hydrolase activity"/>
    <property type="evidence" value="ECO:0007669"/>
    <property type="project" value="UniProtKB-KW"/>
</dbReference>
<gene>
    <name evidence="9" type="ORF">FSP39_016963</name>
</gene>
<evidence type="ECO:0000313" key="9">
    <source>
        <dbReference type="EMBL" id="KAK3107541.1"/>
    </source>
</evidence>
<feature type="domain" description="Reverse transcriptase" evidence="7">
    <location>
        <begin position="697"/>
        <end position="874"/>
    </location>
</feature>
<dbReference type="PANTHER" id="PTHR37984:SF5">
    <property type="entry name" value="PROTEIN NYNRIN-LIKE"/>
    <property type="match status" value="1"/>
</dbReference>
<evidence type="ECO:0000259" key="8">
    <source>
        <dbReference type="PROSITE" id="PS50994"/>
    </source>
</evidence>
<dbReference type="EMBL" id="VSWD01000002">
    <property type="protein sequence ID" value="KAK3107541.1"/>
    <property type="molecule type" value="Genomic_DNA"/>
</dbReference>
<dbReference type="FunFam" id="3.10.20.370:FF:000001">
    <property type="entry name" value="Retrovirus-related Pol polyprotein from transposon 17.6-like protein"/>
    <property type="match status" value="1"/>
</dbReference>
<reference evidence="9" key="1">
    <citation type="submission" date="2019-08" db="EMBL/GenBank/DDBJ databases">
        <title>The improved chromosome-level genome for the pearl oyster Pinctada fucata martensii using PacBio sequencing and Hi-C.</title>
        <authorList>
            <person name="Zheng Z."/>
        </authorList>
    </citation>
    <scope>NUCLEOTIDE SEQUENCE</scope>
    <source>
        <strain evidence="9">ZZ-2019</strain>
        <tissue evidence="9">Adductor muscle</tissue>
    </source>
</reference>
<evidence type="ECO:0000256" key="2">
    <source>
        <dbReference type="ARBA" id="ARBA00022695"/>
    </source>
</evidence>
<sequence length="1089" mass="124479">MPVHFGYISGKRVQVLRDSGCTSVVVKENLISPSQLTGENRSCVLIDRTIRNFPEAVIDIDTPFYTGKVTALVMQNPVFDLIIGNIHGARDKLDPDPEWNPKIASSENFHMSDCFSDCMEETDHILQSVQTRNQKKKEAQGLKSLKVSPTLNLDVSVQDIKTAQSHDETLVICRKNAESEKKLLSGTNNISWFYYENGLLFRKFQSPKINDNKLFNQLVVPKQYRQTVMKLAHDCILSGHLGTKKTTDRVLSSFYWPGIQSDISMYCKSCDVCQRTLPKGRVQRVPLVPMPLIDTPFERVAVDLVGPIAPITDRGNRYILTLVDYSTRYPEAVALKSIETERVAEALVDMFTRVGIPKEILSDMGTQFTSSLMKEIGRLLSIKQLNTTPYHPACNGLVEKFNGTLKQMLRRMSAERPKDWDRYLPALLFAYREAPQESLGFSPFELLYGRTVRGPISVLREIWTNEEHEPDVKTTYQYVLDLKERLASTCEMAQKELKKSSARYKKYYDKKSKRRIFVPNDKVLILLPTDKNKLLMQWKGPYNVVERKGVADYRIDMDGKVKTFHANLLKKYTDRNQMLLSEAKSDRVTLACAIIEPENRDPSELSLNQEELLNILPLKASETYKDVDVSVKLSPEQKNDIDSVLLEFQDILTDLPGRTSVAQHEIHLTTDDPITNRPYQVPFALRDSVRNEIKQMLKMDIIEPSESPYASSIVVAKKLDGSLRICVDFRKLNTITVFDAEPMPDPDEIFSKISKSQYFTKIDLCKGYWQIAMNPEHKDLTSFVTPDGLFRFKVMPFGLKNAPATFNRMMRVILKGLAYTDSFLDDILLHTETWVDHVTELREVFQRLREANLNAKPSKCVVAYKRLEYLGHTVGDGTITPNDKKLEAIRNAPRPETKKQIRSFLGLIGFYRKFVPNFAAVAVPLTDLTRKGVPNKFEWKLEHESAFQKLKSMLIHSPVLRLPDLSKTFIVRSDASDYGIGSVLLQEHDGNKFPVAYASKKLSVHERGYSVIEKECLAIVWALEKFQLYLYGRAFVIETDHQPLTYLSKAKVSNGRLMRWALFLQSYHFRCVSIKGSDNFGADFLSRHV</sequence>
<dbReference type="InterPro" id="IPR043502">
    <property type="entry name" value="DNA/RNA_pol_sf"/>
</dbReference>
<dbReference type="InterPro" id="IPR041373">
    <property type="entry name" value="RT_RNaseH"/>
</dbReference>
<dbReference type="PROSITE" id="PS50994">
    <property type="entry name" value="INTEGRASE"/>
    <property type="match status" value="1"/>
</dbReference>
<dbReference type="GO" id="GO:0015074">
    <property type="term" value="P:DNA integration"/>
    <property type="evidence" value="ECO:0007669"/>
    <property type="project" value="InterPro"/>
</dbReference>
<dbReference type="InterPro" id="IPR036397">
    <property type="entry name" value="RNaseH_sf"/>
</dbReference>
<dbReference type="Gene3D" id="1.10.340.70">
    <property type="match status" value="1"/>
</dbReference>
<dbReference type="InterPro" id="IPR012337">
    <property type="entry name" value="RNaseH-like_sf"/>
</dbReference>
<accession>A0AA88YU54</accession>
<comment type="caution">
    <text evidence="9">The sequence shown here is derived from an EMBL/GenBank/DDBJ whole genome shotgun (WGS) entry which is preliminary data.</text>
</comment>
<dbReference type="Gene3D" id="3.10.10.10">
    <property type="entry name" value="HIV Type 1 Reverse Transcriptase, subunit A, domain 1"/>
    <property type="match status" value="1"/>
</dbReference>
<evidence type="ECO:0000313" key="10">
    <source>
        <dbReference type="Proteomes" id="UP001186944"/>
    </source>
</evidence>
<dbReference type="GO" id="GO:0004519">
    <property type="term" value="F:endonuclease activity"/>
    <property type="evidence" value="ECO:0007669"/>
    <property type="project" value="UniProtKB-KW"/>
</dbReference>
<dbReference type="GO" id="GO:0003676">
    <property type="term" value="F:nucleic acid binding"/>
    <property type="evidence" value="ECO:0007669"/>
    <property type="project" value="InterPro"/>
</dbReference>
<dbReference type="InterPro" id="IPR043128">
    <property type="entry name" value="Rev_trsase/Diguanyl_cyclase"/>
</dbReference>
<evidence type="ECO:0000256" key="1">
    <source>
        <dbReference type="ARBA" id="ARBA00022679"/>
    </source>
</evidence>
<evidence type="ECO:0008006" key="11">
    <source>
        <dbReference type="Google" id="ProtNLM"/>
    </source>
</evidence>
<keyword evidence="3" id="KW-0540">Nuclease</keyword>
<dbReference type="PROSITE" id="PS50878">
    <property type="entry name" value="RT_POL"/>
    <property type="match status" value="1"/>
</dbReference>
<dbReference type="GO" id="GO:0003964">
    <property type="term" value="F:RNA-directed DNA polymerase activity"/>
    <property type="evidence" value="ECO:0007669"/>
    <property type="project" value="UniProtKB-KW"/>
</dbReference>
<evidence type="ECO:0000256" key="4">
    <source>
        <dbReference type="ARBA" id="ARBA00022759"/>
    </source>
</evidence>
<evidence type="ECO:0000256" key="5">
    <source>
        <dbReference type="ARBA" id="ARBA00022801"/>
    </source>
</evidence>
<dbReference type="Pfam" id="PF00665">
    <property type="entry name" value="rve"/>
    <property type="match status" value="1"/>
</dbReference>
<dbReference type="CDD" id="cd09274">
    <property type="entry name" value="RNase_HI_RT_Ty3"/>
    <property type="match status" value="1"/>
</dbReference>
<evidence type="ECO:0000259" key="7">
    <source>
        <dbReference type="PROSITE" id="PS50878"/>
    </source>
</evidence>
<name>A0AA88YU54_PINIB</name>
<dbReference type="InterPro" id="IPR041588">
    <property type="entry name" value="Integrase_H2C2"/>
</dbReference>
<keyword evidence="1" id="KW-0808">Transferase</keyword>
<dbReference type="CDD" id="cd01647">
    <property type="entry name" value="RT_LTR"/>
    <property type="match status" value="1"/>
</dbReference>
<dbReference type="Pfam" id="PF17921">
    <property type="entry name" value="Integrase_H2C2"/>
    <property type="match status" value="1"/>
</dbReference>
<dbReference type="Gene3D" id="3.30.70.270">
    <property type="match status" value="2"/>
</dbReference>
<dbReference type="Gene3D" id="3.30.420.10">
    <property type="entry name" value="Ribonuclease H-like superfamily/Ribonuclease H"/>
    <property type="match status" value="1"/>
</dbReference>
<dbReference type="Pfam" id="PF17917">
    <property type="entry name" value="RT_RNaseH"/>
    <property type="match status" value="1"/>
</dbReference>
<dbReference type="Pfam" id="PF00078">
    <property type="entry name" value="RVT_1"/>
    <property type="match status" value="1"/>
</dbReference>
<dbReference type="FunFam" id="3.30.420.10:FF:000032">
    <property type="entry name" value="Retrovirus-related Pol polyprotein from transposon 297-like Protein"/>
    <property type="match status" value="1"/>
</dbReference>
<dbReference type="Gene3D" id="3.10.20.370">
    <property type="match status" value="1"/>
</dbReference>
<dbReference type="SUPFAM" id="SSF53098">
    <property type="entry name" value="Ribonuclease H-like"/>
    <property type="match status" value="1"/>
</dbReference>
<dbReference type="InterPro" id="IPR000477">
    <property type="entry name" value="RT_dom"/>
</dbReference>
<keyword evidence="4" id="KW-0255">Endonuclease</keyword>
<keyword evidence="2" id="KW-0548">Nucleotidyltransferase</keyword>
<dbReference type="FunFam" id="3.30.70.270:FF:000020">
    <property type="entry name" value="Transposon Tf2-6 polyprotein-like Protein"/>
    <property type="match status" value="1"/>
</dbReference>
<dbReference type="InterPro" id="IPR001584">
    <property type="entry name" value="Integrase_cat-core"/>
</dbReference>
<keyword evidence="10" id="KW-1185">Reference proteome</keyword>
<keyword evidence="6" id="KW-0695">RNA-directed DNA polymerase</keyword>
<evidence type="ECO:0000256" key="3">
    <source>
        <dbReference type="ARBA" id="ARBA00022722"/>
    </source>
</evidence>
<dbReference type="PANTHER" id="PTHR37984">
    <property type="entry name" value="PROTEIN CBG26694"/>
    <property type="match status" value="1"/>
</dbReference>